<dbReference type="GO" id="GO:0008270">
    <property type="term" value="F:zinc ion binding"/>
    <property type="evidence" value="ECO:0007669"/>
    <property type="project" value="InterPro"/>
</dbReference>
<dbReference type="SUPFAM" id="SSF53187">
    <property type="entry name" value="Zn-dependent exopeptidases"/>
    <property type="match status" value="1"/>
</dbReference>
<gene>
    <name evidence="3" type="ORF">ENS64_16950</name>
</gene>
<dbReference type="Pfam" id="PF00246">
    <property type="entry name" value="Peptidase_M14"/>
    <property type="match status" value="1"/>
</dbReference>
<proteinExistence type="predicted"/>
<dbReference type="GO" id="GO:0006508">
    <property type="term" value="P:proteolysis"/>
    <property type="evidence" value="ECO:0007669"/>
    <property type="project" value="InterPro"/>
</dbReference>
<comment type="caution">
    <text evidence="3">The sequence shown here is derived from an EMBL/GenBank/DDBJ whole genome shotgun (WGS) entry which is preliminary data.</text>
</comment>
<dbReference type="Gene3D" id="3.40.630.10">
    <property type="entry name" value="Zn peptidases"/>
    <property type="match status" value="1"/>
</dbReference>
<dbReference type="EMBL" id="DSVQ01000019">
    <property type="protein sequence ID" value="HGT40935.1"/>
    <property type="molecule type" value="Genomic_DNA"/>
</dbReference>
<dbReference type="GO" id="GO:0004181">
    <property type="term" value="F:metallocarboxypeptidase activity"/>
    <property type="evidence" value="ECO:0007669"/>
    <property type="project" value="InterPro"/>
</dbReference>
<reference evidence="3" key="1">
    <citation type="journal article" date="2020" name="mSystems">
        <title>Genome- and Community-Level Interaction Insights into Carbon Utilization and Element Cycling Functions of Hydrothermarchaeota in Hydrothermal Sediment.</title>
        <authorList>
            <person name="Zhou Z."/>
            <person name="Liu Y."/>
            <person name="Xu W."/>
            <person name="Pan J."/>
            <person name="Luo Z.H."/>
            <person name="Li M."/>
        </authorList>
    </citation>
    <scope>NUCLEOTIDE SEQUENCE [LARGE SCALE GENOMIC DNA]</scope>
    <source>
        <strain evidence="3">SpSt-508</strain>
    </source>
</reference>
<name>A0A7C4LN77_9PLAN</name>
<feature type="region of interest" description="Disordered" evidence="1">
    <location>
        <begin position="156"/>
        <end position="177"/>
    </location>
</feature>
<accession>A0A7C4LN77</accession>
<protein>
    <recommendedName>
        <fullName evidence="2">Peptidase M14 domain-containing protein</fullName>
    </recommendedName>
</protein>
<dbReference type="InterPro" id="IPR000834">
    <property type="entry name" value="Peptidase_M14"/>
</dbReference>
<organism evidence="3">
    <name type="scientific">Schlesneria paludicola</name>
    <dbReference type="NCBI Taxonomy" id="360056"/>
    <lineage>
        <taxon>Bacteria</taxon>
        <taxon>Pseudomonadati</taxon>
        <taxon>Planctomycetota</taxon>
        <taxon>Planctomycetia</taxon>
        <taxon>Planctomycetales</taxon>
        <taxon>Planctomycetaceae</taxon>
        <taxon>Schlesneria</taxon>
    </lineage>
</organism>
<feature type="domain" description="Peptidase M14" evidence="2">
    <location>
        <begin position="208"/>
        <end position="330"/>
    </location>
</feature>
<evidence type="ECO:0000256" key="1">
    <source>
        <dbReference type="SAM" id="MobiDB-lite"/>
    </source>
</evidence>
<sequence length="473" mass="49883">MCHHSRRVAPHEIEEGAVRLLSLLTAALCGAIGAACLLSTGTTASSLSRAHQLASYLSPAIELGVAGGTDNRSERAADAALSPVSAQGAARRPSFVELAATPLWSTRSATSILSDPTEGSPSSEKSTLATELAFSSEFSGRTPAAPAHWSLPLEEQQSPRLEERQTAVTDGPATTAGEVSVRRAAVERVAQAAINRQPVGSRTASGWVVVAHSLEGRPIHLKTLGQGGHKTLVVAGLDGEDRIAVNWIDAFVQQLSQAPEWDREFQLLVVRAANPDGLTARHLENARGVALNRNFPTAHYRPGGSPSAGTGPASEPETRALLQLLYEHRPQRVVHLVAAATPGQALCNGVAVDAADALQGVAGLSVEPFDPAQHGGSLEDFATSVLGVEVVSLRLEIGEDWRAAAVANYPQFLAGVIPQSLRREPETARSQPRRHAPAVADDGTDSAQKIAPVTRRSRSGYEELPPPPHKRGF</sequence>
<dbReference type="AlphaFoldDB" id="A0A7C4LN77"/>
<feature type="region of interest" description="Disordered" evidence="1">
    <location>
        <begin position="422"/>
        <end position="473"/>
    </location>
</feature>
<evidence type="ECO:0000313" key="3">
    <source>
        <dbReference type="EMBL" id="HGT40935.1"/>
    </source>
</evidence>
<evidence type="ECO:0000259" key="2">
    <source>
        <dbReference type="Pfam" id="PF00246"/>
    </source>
</evidence>